<evidence type="ECO:0000313" key="2">
    <source>
        <dbReference type="Proteomes" id="UP000078542"/>
    </source>
</evidence>
<evidence type="ECO:0008006" key="3">
    <source>
        <dbReference type="Google" id="ProtNLM"/>
    </source>
</evidence>
<sequence length="49" mass="6026">MKIIPRDTQRRIKWVDSIKSKYKNWIPSKNSSVCEVHYFVYSIYLLPFF</sequence>
<evidence type="ECO:0000313" key="1">
    <source>
        <dbReference type="EMBL" id="KYN04405.1"/>
    </source>
</evidence>
<organism evidence="1 2">
    <name type="scientific">Cyphomyrmex costatus</name>
    <dbReference type="NCBI Taxonomy" id="456900"/>
    <lineage>
        <taxon>Eukaryota</taxon>
        <taxon>Metazoa</taxon>
        <taxon>Ecdysozoa</taxon>
        <taxon>Arthropoda</taxon>
        <taxon>Hexapoda</taxon>
        <taxon>Insecta</taxon>
        <taxon>Pterygota</taxon>
        <taxon>Neoptera</taxon>
        <taxon>Endopterygota</taxon>
        <taxon>Hymenoptera</taxon>
        <taxon>Apocrita</taxon>
        <taxon>Aculeata</taxon>
        <taxon>Formicoidea</taxon>
        <taxon>Formicidae</taxon>
        <taxon>Myrmicinae</taxon>
        <taxon>Cyphomyrmex</taxon>
    </lineage>
</organism>
<dbReference type="Proteomes" id="UP000078542">
    <property type="component" value="Unassembled WGS sequence"/>
</dbReference>
<accession>A0A195CUS3</accession>
<name>A0A195CUS3_9HYME</name>
<keyword evidence="2" id="KW-1185">Reference proteome</keyword>
<dbReference type="SUPFAM" id="SSF57716">
    <property type="entry name" value="Glucocorticoid receptor-like (DNA-binding domain)"/>
    <property type="match status" value="1"/>
</dbReference>
<dbReference type="EMBL" id="KQ977276">
    <property type="protein sequence ID" value="KYN04405.1"/>
    <property type="molecule type" value="Genomic_DNA"/>
</dbReference>
<gene>
    <name evidence="1" type="ORF">ALC62_04629</name>
</gene>
<reference evidence="1 2" key="1">
    <citation type="submission" date="2016-03" db="EMBL/GenBank/DDBJ databases">
        <title>Cyphomyrmex costatus WGS genome.</title>
        <authorList>
            <person name="Nygaard S."/>
            <person name="Hu H."/>
            <person name="Boomsma J."/>
            <person name="Zhang G."/>
        </authorList>
    </citation>
    <scope>NUCLEOTIDE SEQUENCE [LARGE SCALE GENOMIC DNA]</scope>
    <source>
        <strain evidence="1">MS0001</strain>
        <tissue evidence="1">Whole body</tissue>
    </source>
</reference>
<dbReference type="AlphaFoldDB" id="A0A195CUS3"/>
<protein>
    <recommendedName>
        <fullName evidence="3">THAP-type domain-containing protein</fullName>
    </recommendedName>
</protein>
<proteinExistence type="predicted"/>